<dbReference type="GO" id="GO:0003723">
    <property type="term" value="F:RNA binding"/>
    <property type="evidence" value="ECO:0007669"/>
    <property type="project" value="InterPro"/>
</dbReference>
<sequence>MSTHQDCRMYEPKYPEVDDVVYVQVKSIAEMGAYVSLLEYNGIEGMILLSELSRRRIRSITKLIKVGRQEPVMVLRVDKEKGYIDLSKRRVSPEDIGKCEERFNKSKMVHSIMRHVAETTGQNLEELYKTIAWPLYRIFGHAFDAFKLMVADDGAAIIARLEEDHGGPMELLTPAVKDQLLKNIKRRMTPQPLKIRADVEMTCFAYDGIERIKAAMRAGEALSTEDCPVKMKLVAPPLYVLTTQSLDKQRGIDVLAAACDACKGSIEGAKGKFTVKEAARAVSERDDRLLAEKLEALEAANKEVDGDDDHSSGSEEEGMGMEFDAEAGPATLEV</sequence>
<dbReference type="SUPFAM" id="SSF110993">
    <property type="entry name" value="eIF-2-alpha, C-terminal domain"/>
    <property type="match status" value="1"/>
</dbReference>
<evidence type="ECO:0000259" key="6">
    <source>
        <dbReference type="PROSITE" id="PS50126"/>
    </source>
</evidence>
<dbReference type="Proteomes" id="UP000247498">
    <property type="component" value="Unassembled WGS sequence"/>
</dbReference>
<dbReference type="GO" id="GO:0043022">
    <property type="term" value="F:ribosome binding"/>
    <property type="evidence" value="ECO:0007669"/>
    <property type="project" value="TreeGrafter"/>
</dbReference>
<dbReference type="SUPFAM" id="SSF50249">
    <property type="entry name" value="Nucleic acid-binding proteins"/>
    <property type="match status" value="1"/>
</dbReference>
<feature type="compositionally biased region" description="Basic and acidic residues" evidence="5">
    <location>
        <begin position="299"/>
        <end position="313"/>
    </location>
</feature>
<protein>
    <submittedName>
        <fullName evidence="7">Eukaryotic translation initiation factor 2 subunit alpha</fullName>
    </submittedName>
</protein>
<dbReference type="Pfam" id="PF07541">
    <property type="entry name" value="EIF_2_alpha"/>
    <property type="match status" value="1"/>
</dbReference>
<proteinExistence type="inferred from homology"/>
<dbReference type="InterPro" id="IPR011488">
    <property type="entry name" value="TIF_2_asu"/>
</dbReference>
<dbReference type="InterPro" id="IPR044126">
    <property type="entry name" value="S1_IF2_alpha"/>
</dbReference>
<dbReference type="InterPro" id="IPR024055">
    <property type="entry name" value="TIF2_asu_C"/>
</dbReference>
<dbReference type="GO" id="GO:0033290">
    <property type="term" value="C:eukaryotic 48S preinitiation complex"/>
    <property type="evidence" value="ECO:0007669"/>
    <property type="project" value="TreeGrafter"/>
</dbReference>
<evidence type="ECO:0000313" key="8">
    <source>
        <dbReference type="Proteomes" id="UP000247498"/>
    </source>
</evidence>
<dbReference type="SUPFAM" id="SSF116742">
    <property type="entry name" value="eIF2alpha middle domain-like"/>
    <property type="match status" value="1"/>
</dbReference>
<dbReference type="Gene3D" id="2.40.50.140">
    <property type="entry name" value="Nucleic acid-binding proteins"/>
    <property type="match status" value="1"/>
</dbReference>
<dbReference type="InterPro" id="IPR003029">
    <property type="entry name" value="S1_domain"/>
</dbReference>
<keyword evidence="3" id="KW-0597">Phosphoprotein</keyword>
<dbReference type="Pfam" id="PF00575">
    <property type="entry name" value="S1"/>
    <property type="match status" value="1"/>
</dbReference>
<keyword evidence="8" id="KW-1185">Reference proteome</keyword>
<dbReference type="AlphaFoldDB" id="A0A2V0NWY2"/>
<evidence type="ECO:0000313" key="7">
    <source>
        <dbReference type="EMBL" id="GBF90073.1"/>
    </source>
</evidence>
<evidence type="ECO:0000256" key="1">
    <source>
        <dbReference type="ARBA" id="ARBA00007223"/>
    </source>
</evidence>
<feature type="region of interest" description="Disordered" evidence="5">
    <location>
        <begin position="299"/>
        <end position="334"/>
    </location>
</feature>
<dbReference type="SMART" id="SM00316">
    <property type="entry name" value="S1"/>
    <property type="match status" value="1"/>
</dbReference>
<comment type="similarity">
    <text evidence="1">Belongs to the eIF-2-alpha family.</text>
</comment>
<dbReference type="FunFam" id="3.30.70.1130:FF:000001">
    <property type="entry name" value="Eukaryotic translation initiation factor 2 subunit 1"/>
    <property type="match status" value="1"/>
</dbReference>
<comment type="caution">
    <text evidence="7">The sequence shown here is derived from an EMBL/GenBank/DDBJ whole genome shotgun (WGS) entry which is preliminary data.</text>
</comment>
<dbReference type="STRING" id="307507.A0A2V0NWY2"/>
<evidence type="ECO:0000256" key="2">
    <source>
        <dbReference type="ARBA" id="ARBA00022540"/>
    </source>
</evidence>
<evidence type="ECO:0000256" key="3">
    <source>
        <dbReference type="ARBA" id="ARBA00022553"/>
    </source>
</evidence>
<reference evidence="7 8" key="1">
    <citation type="journal article" date="2018" name="Sci. Rep.">
        <title>Raphidocelis subcapitata (=Pseudokirchneriella subcapitata) provides an insight into genome evolution and environmental adaptations in the Sphaeropleales.</title>
        <authorList>
            <person name="Suzuki S."/>
            <person name="Yamaguchi H."/>
            <person name="Nakajima N."/>
            <person name="Kawachi M."/>
        </authorList>
    </citation>
    <scope>NUCLEOTIDE SEQUENCE [LARGE SCALE GENOMIC DNA]</scope>
    <source>
        <strain evidence="7 8">NIES-35</strain>
    </source>
</reference>
<dbReference type="Gene3D" id="3.30.70.1130">
    <property type="entry name" value="EIF_2_alpha"/>
    <property type="match status" value="1"/>
</dbReference>
<feature type="domain" description="S1 motif" evidence="6">
    <location>
        <begin position="18"/>
        <end position="89"/>
    </location>
</feature>
<dbReference type="InterPro" id="IPR024054">
    <property type="entry name" value="TIF2_asu_middle_sf"/>
</dbReference>
<dbReference type="GO" id="GO:0005850">
    <property type="term" value="C:eukaryotic translation initiation factor 2 complex"/>
    <property type="evidence" value="ECO:0007669"/>
    <property type="project" value="TreeGrafter"/>
</dbReference>
<dbReference type="CDD" id="cd04452">
    <property type="entry name" value="S1_IF2_alpha"/>
    <property type="match status" value="1"/>
</dbReference>
<name>A0A2V0NWY2_9CHLO</name>
<dbReference type="Gene3D" id="1.10.150.190">
    <property type="entry name" value="Translation initiation factor 2, subunit 1, domain 2"/>
    <property type="match status" value="1"/>
</dbReference>
<dbReference type="PANTHER" id="PTHR10602">
    <property type="entry name" value="EUKARYOTIC TRANSLATION INITIATION FACTOR 2 SUBUNIT 1"/>
    <property type="match status" value="1"/>
</dbReference>
<dbReference type="PROSITE" id="PS50126">
    <property type="entry name" value="S1"/>
    <property type="match status" value="1"/>
</dbReference>
<gene>
    <name evidence="7" type="ORF">Rsub_02781</name>
</gene>
<dbReference type="InterPro" id="IPR012340">
    <property type="entry name" value="NA-bd_OB-fold"/>
</dbReference>
<dbReference type="OrthoDB" id="1685042at2759"/>
<accession>A0A2V0NWY2</accession>
<evidence type="ECO:0000256" key="4">
    <source>
        <dbReference type="ARBA" id="ARBA00022917"/>
    </source>
</evidence>
<evidence type="ECO:0000256" key="5">
    <source>
        <dbReference type="SAM" id="MobiDB-lite"/>
    </source>
</evidence>
<feature type="compositionally biased region" description="Acidic residues" evidence="5">
    <location>
        <begin position="314"/>
        <end position="325"/>
    </location>
</feature>
<dbReference type="FunFam" id="1.10.150.190:FF:000003">
    <property type="entry name" value="Eukaryotic translation initiation factor 2 subunit alpha"/>
    <property type="match status" value="1"/>
</dbReference>
<dbReference type="GO" id="GO:0003743">
    <property type="term" value="F:translation initiation factor activity"/>
    <property type="evidence" value="ECO:0007669"/>
    <property type="project" value="UniProtKB-KW"/>
</dbReference>
<dbReference type="FunFam" id="2.40.50.140:FF:000015">
    <property type="entry name" value="Eukaryotic translation initiation factor 2 subunit alpha"/>
    <property type="match status" value="1"/>
</dbReference>
<organism evidence="7 8">
    <name type="scientific">Raphidocelis subcapitata</name>
    <dbReference type="NCBI Taxonomy" id="307507"/>
    <lineage>
        <taxon>Eukaryota</taxon>
        <taxon>Viridiplantae</taxon>
        <taxon>Chlorophyta</taxon>
        <taxon>core chlorophytes</taxon>
        <taxon>Chlorophyceae</taxon>
        <taxon>CS clade</taxon>
        <taxon>Sphaeropleales</taxon>
        <taxon>Selenastraceae</taxon>
        <taxon>Raphidocelis</taxon>
    </lineage>
</organism>
<dbReference type="FunCoup" id="A0A2V0NWY2">
    <property type="interactions" value="2309"/>
</dbReference>
<dbReference type="PANTHER" id="PTHR10602:SF0">
    <property type="entry name" value="EUKARYOTIC TRANSLATION INITIATION FACTOR 2 SUBUNIT 1"/>
    <property type="match status" value="1"/>
</dbReference>
<dbReference type="EMBL" id="BDRX01000014">
    <property type="protein sequence ID" value="GBF90073.1"/>
    <property type="molecule type" value="Genomic_DNA"/>
</dbReference>
<keyword evidence="4" id="KW-0648">Protein biosynthesis</keyword>
<dbReference type="InParanoid" id="A0A2V0NWY2"/>
<keyword evidence="2 7" id="KW-0396">Initiation factor</keyword>